<dbReference type="GO" id="GO:0008278">
    <property type="term" value="C:cohesin complex"/>
    <property type="evidence" value="ECO:0007669"/>
    <property type="project" value="InterPro"/>
</dbReference>
<dbReference type="PANTHER" id="PTHR12585">
    <property type="entry name" value="SCC1 / RAD21 FAMILY MEMBER"/>
    <property type="match status" value="1"/>
</dbReference>
<feature type="region of interest" description="Disordered" evidence="1">
    <location>
        <begin position="334"/>
        <end position="394"/>
    </location>
</feature>
<evidence type="ECO:0000313" key="3">
    <source>
        <dbReference type="Proteomes" id="UP000283210"/>
    </source>
</evidence>
<feature type="compositionally biased region" description="Polar residues" evidence="1">
    <location>
        <begin position="193"/>
        <end position="211"/>
    </location>
</feature>
<protein>
    <submittedName>
        <fullName evidence="2">Uncharacterized protein</fullName>
    </submittedName>
</protein>
<name>A0A3S2N0B3_ORYJA</name>
<organism evidence="2 3">
    <name type="scientific">Oryzias javanicus</name>
    <name type="common">Javanese ricefish</name>
    <name type="synonym">Aplocheilus javanicus</name>
    <dbReference type="NCBI Taxonomy" id="123683"/>
    <lineage>
        <taxon>Eukaryota</taxon>
        <taxon>Metazoa</taxon>
        <taxon>Chordata</taxon>
        <taxon>Craniata</taxon>
        <taxon>Vertebrata</taxon>
        <taxon>Euteleostomi</taxon>
        <taxon>Actinopterygii</taxon>
        <taxon>Neopterygii</taxon>
        <taxon>Teleostei</taxon>
        <taxon>Neoteleostei</taxon>
        <taxon>Acanthomorphata</taxon>
        <taxon>Ovalentaria</taxon>
        <taxon>Atherinomorphae</taxon>
        <taxon>Beloniformes</taxon>
        <taxon>Adrianichthyidae</taxon>
        <taxon>Oryziinae</taxon>
        <taxon>Oryzias</taxon>
    </lineage>
</organism>
<reference evidence="2 3" key="2">
    <citation type="submission" date="2019-01" db="EMBL/GenBank/DDBJ databases">
        <title>A chromosome length genome reference of the Java medaka (oryzias javanicus).</title>
        <authorList>
            <person name="Herpin A."/>
            <person name="Takehana Y."/>
            <person name="Naruse K."/>
            <person name="Ansai S."/>
            <person name="Kawaguchi M."/>
        </authorList>
    </citation>
    <scope>NUCLEOTIDE SEQUENCE [LARGE SCALE GENOMIC DNA]</scope>
    <source>
        <strain evidence="2">RS831</strain>
        <tissue evidence="2">Whole body</tissue>
    </source>
</reference>
<dbReference type="AlphaFoldDB" id="A0A3S2N0B3"/>
<evidence type="ECO:0000313" key="2">
    <source>
        <dbReference type="EMBL" id="RVE70863.1"/>
    </source>
</evidence>
<dbReference type="InterPro" id="IPR039781">
    <property type="entry name" value="Rad21/Rec8-like"/>
</dbReference>
<dbReference type="OrthoDB" id="10071381at2759"/>
<dbReference type="PANTHER" id="PTHR12585:SF54">
    <property type="entry name" value="RAD21 COHESIN COMPLEX COMPONENT LIKE 1 ISOFORM X1"/>
    <property type="match status" value="1"/>
</dbReference>
<feature type="region of interest" description="Disordered" evidence="1">
    <location>
        <begin position="190"/>
        <end position="225"/>
    </location>
</feature>
<reference evidence="2 3" key="1">
    <citation type="submission" date="2018-11" db="EMBL/GenBank/DDBJ databases">
        <authorList>
            <person name="Lopez-Roques C."/>
            <person name="Donnadieu C."/>
            <person name="Bouchez O."/>
            <person name="Klopp C."/>
            <person name="Cabau C."/>
            <person name="Zahm M."/>
        </authorList>
    </citation>
    <scope>NUCLEOTIDE SEQUENCE [LARGE SCALE GENOMIC DNA]</scope>
    <source>
        <strain evidence="2">RS831</strain>
        <tissue evidence="2">Whole body</tissue>
    </source>
</reference>
<evidence type="ECO:0000256" key="1">
    <source>
        <dbReference type="SAM" id="MobiDB-lite"/>
    </source>
</evidence>
<sequence length="473" mass="52539">MCALRFGKKAGNLKLRQATGDARNSFPKDEGWFTDFRSPAHWSGENLLQKSKVSPGRLYYCPGKISTAFRPGQTDLSVGSLEARVKEITLTEDFTAFDVELPNPCDIDIAEDFSLNQCRSEEITLKEDFGNSFLTLADIGAGSDSMVPSNTVLDRNFEAFARHDDAFGDEDKGLDLLDFLGMSSEPTDLMEELTQQTPESPAPNEPQNQSAAPEGDPVEAETPTPNQTTLLADMEVAFALEPVAITPNSEKRVGKRKRRLVVDQAKDLSNNFIRKQLSDFSDLVAALDMAPPTVQLMDWKESGSVNKLYSQPCSAVLGPQINQLFVKNSLNQSYSKPRGEVEEMRRGREKIQSDRSRLSSYDSVRDSSINPDNSHSIELTPLHDTNNNQEGRSELPHVSADENMSELTHLDLPSEDSMFVHPSHVEQESQSTSVLSQSMLSSQDFEEKRITKRAQKLLHALRQSQRAVTPPSA</sequence>
<dbReference type="EMBL" id="CM012443">
    <property type="protein sequence ID" value="RVE70863.1"/>
    <property type="molecule type" value="Genomic_DNA"/>
</dbReference>
<feature type="compositionally biased region" description="Basic and acidic residues" evidence="1">
    <location>
        <begin position="337"/>
        <end position="357"/>
    </location>
</feature>
<dbReference type="InterPro" id="IPR049589">
    <property type="entry name" value="NXP1_M-like"/>
</dbReference>
<keyword evidence="3" id="KW-1185">Reference proteome</keyword>
<dbReference type="GO" id="GO:1990414">
    <property type="term" value="P:replication-born double-strand break repair via sister chromatid exchange"/>
    <property type="evidence" value="ECO:0007669"/>
    <property type="project" value="TreeGrafter"/>
</dbReference>
<feature type="compositionally biased region" description="Polar residues" evidence="1">
    <location>
        <begin position="358"/>
        <end position="390"/>
    </location>
</feature>
<dbReference type="Proteomes" id="UP000283210">
    <property type="component" value="Chromosome 7"/>
</dbReference>
<accession>A0A3S2N0B3</accession>
<dbReference type="GO" id="GO:0003682">
    <property type="term" value="F:chromatin binding"/>
    <property type="evidence" value="ECO:0007669"/>
    <property type="project" value="TreeGrafter"/>
</dbReference>
<dbReference type="CDD" id="cd21792">
    <property type="entry name" value="Rad21_Rec8_M_NXP1-like"/>
    <property type="match status" value="1"/>
</dbReference>
<gene>
    <name evidence="2" type="ORF">OJAV_G00069010</name>
</gene>
<proteinExistence type="predicted"/>
<dbReference type="GO" id="GO:0007062">
    <property type="term" value="P:sister chromatid cohesion"/>
    <property type="evidence" value="ECO:0007669"/>
    <property type="project" value="InterPro"/>
</dbReference>